<gene>
    <name evidence="1" type="ORF">PISMIDRAFT_679666</name>
</gene>
<dbReference type="EMBL" id="KN833731">
    <property type="protein sequence ID" value="KIK23037.1"/>
    <property type="molecule type" value="Genomic_DNA"/>
</dbReference>
<reference evidence="2" key="2">
    <citation type="submission" date="2015-01" db="EMBL/GenBank/DDBJ databases">
        <title>Evolutionary Origins and Diversification of the Mycorrhizal Mutualists.</title>
        <authorList>
            <consortium name="DOE Joint Genome Institute"/>
            <consortium name="Mycorrhizal Genomics Consortium"/>
            <person name="Kohler A."/>
            <person name="Kuo A."/>
            <person name="Nagy L.G."/>
            <person name="Floudas D."/>
            <person name="Copeland A."/>
            <person name="Barry K.W."/>
            <person name="Cichocki N."/>
            <person name="Veneault-Fourrey C."/>
            <person name="LaButti K."/>
            <person name="Lindquist E.A."/>
            <person name="Lipzen A."/>
            <person name="Lundell T."/>
            <person name="Morin E."/>
            <person name="Murat C."/>
            <person name="Riley R."/>
            <person name="Ohm R."/>
            <person name="Sun H."/>
            <person name="Tunlid A."/>
            <person name="Henrissat B."/>
            <person name="Grigoriev I.V."/>
            <person name="Hibbett D.S."/>
            <person name="Martin F."/>
        </authorList>
    </citation>
    <scope>NUCLEOTIDE SEQUENCE [LARGE SCALE GENOMIC DNA]</scope>
    <source>
        <strain evidence="2">441</strain>
    </source>
</reference>
<organism evidence="1 2">
    <name type="scientific">Pisolithus microcarpus 441</name>
    <dbReference type="NCBI Taxonomy" id="765257"/>
    <lineage>
        <taxon>Eukaryota</taxon>
        <taxon>Fungi</taxon>
        <taxon>Dikarya</taxon>
        <taxon>Basidiomycota</taxon>
        <taxon>Agaricomycotina</taxon>
        <taxon>Agaricomycetes</taxon>
        <taxon>Agaricomycetidae</taxon>
        <taxon>Boletales</taxon>
        <taxon>Sclerodermatineae</taxon>
        <taxon>Pisolithaceae</taxon>
        <taxon>Pisolithus</taxon>
    </lineage>
</organism>
<dbReference type="AlphaFoldDB" id="A0A0C9ZKX8"/>
<reference evidence="1 2" key="1">
    <citation type="submission" date="2014-04" db="EMBL/GenBank/DDBJ databases">
        <authorList>
            <consortium name="DOE Joint Genome Institute"/>
            <person name="Kuo A."/>
            <person name="Kohler A."/>
            <person name="Costa M.D."/>
            <person name="Nagy L.G."/>
            <person name="Floudas D."/>
            <person name="Copeland A."/>
            <person name="Barry K.W."/>
            <person name="Cichocki N."/>
            <person name="Veneault-Fourrey C."/>
            <person name="LaButti K."/>
            <person name="Lindquist E.A."/>
            <person name="Lipzen A."/>
            <person name="Lundell T."/>
            <person name="Morin E."/>
            <person name="Murat C."/>
            <person name="Sun H."/>
            <person name="Tunlid A."/>
            <person name="Henrissat B."/>
            <person name="Grigoriev I.V."/>
            <person name="Hibbett D.S."/>
            <person name="Martin F."/>
            <person name="Nordberg H.P."/>
            <person name="Cantor M.N."/>
            <person name="Hua S.X."/>
        </authorList>
    </citation>
    <scope>NUCLEOTIDE SEQUENCE [LARGE SCALE GENOMIC DNA]</scope>
    <source>
        <strain evidence="1 2">441</strain>
    </source>
</reference>
<proteinExistence type="predicted"/>
<evidence type="ECO:0000313" key="2">
    <source>
        <dbReference type="Proteomes" id="UP000054018"/>
    </source>
</evidence>
<evidence type="ECO:0000313" key="1">
    <source>
        <dbReference type="EMBL" id="KIK23037.1"/>
    </source>
</evidence>
<dbReference type="HOGENOM" id="CLU_2134543_0_0_1"/>
<protein>
    <submittedName>
        <fullName evidence="1">Uncharacterized protein</fullName>
    </submittedName>
</protein>
<sequence length="113" mass="13223">MPHNIGFISCHTAQYVPLQAPDEKLIDIFGMHYKANFPKFDVYFDLITHRPPRCTNAHGQYIERQRPERVLHHALAYEQRILIVHHSSEFCVCVPGFYSNRTLNLSEFRSAHS</sequence>
<dbReference type="Proteomes" id="UP000054018">
    <property type="component" value="Unassembled WGS sequence"/>
</dbReference>
<accession>A0A0C9ZKX8</accession>
<keyword evidence="2" id="KW-1185">Reference proteome</keyword>
<name>A0A0C9ZKX8_9AGAM</name>